<dbReference type="RefSeq" id="WP_380077389.1">
    <property type="nucleotide sequence ID" value="NZ_JBHSGO010000034.1"/>
</dbReference>
<reference evidence="3" key="1">
    <citation type="journal article" date="2019" name="Int. J. Syst. Evol. Microbiol.">
        <title>The Global Catalogue of Microorganisms (GCM) 10K type strain sequencing project: providing services to taxonomists for standard genome sequencing and annotation.</title>
        <authorList>
            <consortium name="The Broad Institute Genomics Platform"/>
            <consortium name="The Broad Institute Genome Sequencing Center for Infectious Disease"/>
            <person name="Wu L."/>
            <person name="Ma J."/>
        </authorList>
    </citation>
    <scope>NUCLEOTIDE SEQUENCE [LARGE SCALE GENOMIC DNA]</scope>
    <source>
        <strain evidence="3">CGMCC 4.7357</strain>
    </source>
</reference>
<evidence type="ECO:0000313" key="3">
    <source>
        <dbReference type="Proteomes" id="UP001596020"/>
    </source>
</evidence>
<protein>
    <submittedName>
        <fullName evidence="2">Polysaccharide deacetylase family protein</fullName>
    </submittedName>
</protein>
<evidence type="ECO:0000259" key="1">
    <source>
        <dbReference type="Pfam" id="PF23019"/>
    </source>
</evidence>
<dbReference type="CDD" id="cd10931">
    <property type="entry name" value="CE4_u7"/>
    <property type="match status" value="1"/>
</dbReference>
<feature type="domain" description="DUF7033" evidence="1">
    <location>
        <begin position="91"/>
        <end position="179"/>
    </location>
</feature>
<keyword evidence="3" id="KW-1185">Reference proteome</keyword>
<evidence type="ECO:0000313" key="2">
    <source>
        <dbReference type="EMBL" id="MFC4665349.1"/>
    </source>
</evidence>
<dbReference type="InterPro" id="IPR054297">
    <property type="entry name" value="DUF7033"/>
</dbReference>
<comment type="caution">
    <text evidence="2">The sequence shown here is derived from an EMBL/GenBank/DDBJ whole genome shotgun (WGS) entry which is preliminary data.</text>
</comment>
<accession>A0ABV9K601</accession>
<dbReference type="EMBL" id="JBHSGO010000034">
    <property type="protein sequence ID" value="MFC4665349.1"/>
    <property type="molecule type" value="Genomic_DNA"/>
</dbReference>
<organism evidence="2 3">
    <name type="scientific">Falsiporphyromonas endometrii</name>
    <dbReference type="NCBI Taxonomy" id="1387297"/>
    <lineage>
        <taxon>Bacteria</taxon>
        <taxon>Pseudomonadati</taxon>
        <taxon>Bacteroidota</taxon>
        <taxon>Bacteroidia</taxon>
        <taxon>Bacteroidales</taxon>
        <taxon>Porphyromonadaceae</taxon>
        <taxon>Falsiporphyromonas</taxon>
    </lineage>
</organism>
<name>A0ABV9K601_9PORP</name>
<sequence>MNAEVVNYIIRFMVNEDVAPDDLENLVGYTSDPERMKGYKIVILPSPFFKLGVYGTPASYPELPLSEFEGVPLLFGSPSVYQSDEGPLIIEADLVASSFFVLSRYEEIFRRSIRDVHGRFPGKESLPYKAGFIEHPIVDEYGVILRRYMRQCGIDVKEPPRYFSHVNLTHDIDEPFAYRGFRSFLRAIVKERKSPFEAFRLAYSDPKHDKYYTFDKFLEWNKLCREQLGISRCDTIFFFKSNGTHKLDMPQYKLNSLRYKPLMDMVEKREVKIGLHCSYSSSLRPERIKQEKIKLQRSVNCITDLSRHHYLAAREPEDMISLINSGIRHDYTMGYADVVGFRLGTCRPVRFIRPSTRVLTDLVLHPLMMMDCTFTKYMNLSEEEAEKKAKLLVRSTAQYHGELNILWHNVSLSKALHPWLCRLYRVLLRYLTAVDMQGRGEAN</sequence>
<gene>
    <name evidence="2" type="ORF">ACFO3G_01765</name>
</gene>
<dbReference type="Proteomes" id="UP001596020">
    <property type="component" value="Unassembled WGS sequence"/>
</dbReference>
<dbReference type="Pfam" id="PF23019">
    <property type="entry name" value="DUF7033"/>
    <property type="match status" value="1"/>
</dbReference>
<proteinExistence type="predicted"/>